<dbReference type="EMBL" id="JBHULG010000001">
    <property type="protein sequence ID" value="MFD2544150.1"/>
    <property type="molecule type" value="Genomic_DNA"/>
</dbReference>
<proteinExistence type="predicted"/>
<sequence>MGALALFGALNAQTFGVKAGMNISSVSNAEDSKSRVGLNAGIFMNAPIAENFSIQPELLYNSKGVKWEGSEDGSTVGDYLSVPVCFSTTQRLSFI</sequence>
<organism evidence="2 3">
    <name type="scientific">Kaistella montana</name>
    <dbReference type="NCBI Taxonomy" id="1849733"/>
    <lineage>
        <taxon>Bacteria</taxon>
        <taxon>Pseudomonadati</taxon>
        <taxon>Bacteroidota</taxon>
        <taxon>Flavobacteriia</taxon>
        <taxon>Flavobacteriales</taxon>
        <taxon>Weeksellaceae</taxon>
        <taxon>Chryseobacterium group</taxon>
        <taxon>Kaistella</taxon>
    </lineage>
</organism>
<dbReference type="Pfam" id="PF13568">
    <property type="entry name" value="OMP_b-brl_2"/>
    <property type="match status" value="1"/>
</dbReference>
<reference evidence="3" key="1">
    <citation type="journal article" date="2019" name="Int. J. Syst. Evol. Microbiol.">
        <title>The Global Catalogue of Microorganisms (GCM) 10K type strain sequencing project: providing services to taxonomists for standard genome sequencing and annotation.</title>
        <authorList>
            <consortium name="The Broad Institute Genomics Platform"/>
            <consortium name="The Broad Institute Genome Sequencing Center for Infectious Disease"/>
            <person name="Wu L."/>
            <person name="Ma J."/>
        </authorList>
    </citation>
    <scope>NUCLEOTIDE SEQUENCE [LARGE SCALE GENOMIC DNA]</scope>
    <source>
        <strain evidence="3">KCTC 52204</strain>
    </source>
</reference>
<evidence type="ECO:0000313" key="3">
    <source>
        <dbReference type="Proteomes" id="UP001597394"/>
    </source>
</evidence>
<dbReference type="InterPro" id="IPR025665">
    <property type="entry name" value="Beta-barrel_OMP_2"/>
</dbReference>
<dbReference type="Proteomes" id="UP001597394">
    <property type="component" value="Unassembled WGS sequence"/>
</dbReference>
<protein>
    <submittedName>
        <fullName evidence="2">Outer membrane beta-barrel protein</fullName>
    </submittedName>
</protein>
<accession>A0ABW5K8S9</accession>
<comment type="caution">
    <text evidence="2">The sequence shown here is derived from an EMBL/GenBank/DDBJ whole genome shotgun (WGS) entry which is preliminary data.</text>
</comment>
<name>A0ABW5K8S9_9FLAO</name>
<gene>
    <name evidence="2" type="ORF">ACFSO8_01630</name>
</gene>
<keyword evidence="3" id="KW-1185">Reference proteome</keyword>
<evidence type="ECO:0000313" key="2">
    <source>
        <dbReference type="EMBL" id="MFD2544150.1"/>
    </source>
</evidence>
<dbReference type="RefSeq" id="WP_255926883.1">
    <property type="nucleotide sequence ID" value="NZ_JBHULG010000001.1"/>
</dbReference>
<evidence type="ECO:0000259" key="1">
    <source>
        <dbReference type="Pfam" id="PF13568"/>
    </source>
</evidence>
<feature type="domain" description="Outer membrane protein beta-barrel" evidence="1">
    <location>
        <begin position="13"/>
        <end position="74"/>
    </location>
</feature>